<organism evidence="3 4">
    <name type="scientific">Pseudocercospora fuligena</name>
    <dbReference type="NCBI Taxonomy" id="685502"/>
    <lineage>
        <taxon>Eukaryota</taxon>
        <taxon>Fungi</taxon>
        <taxon>Dikarya</taxon>
        <taxon>Ascomycota</taxon>
        <taxon>Pezizomycotina</taxon>
        <taxon>Dothideomycetes</taxon>
        <taxon>Dothideomycetidae</taxon>
        <taxon>Mycosphaerellales</taxon>
        <taxon>Mycosphaerellaceae</taxon>
        <taxon>Pseudocercospora</taxon>
    </lineage>
</organism>
<evidence type="ECO:0000313" key="4">
    <source>
        <dbReference type="Proteomes" id="UP000660729"/>
    </source>
</evidence>
<evidence type="ECO:0008006" key="5">
    <source>
        <dbReference type="Google" id="ProtNLM"/>
    </source>
</evidence>
<keyword evidence="2" id="KW-1133">Transmembrane helix</keyword>
<evidence type="ECO:0000256" key="1">
    <source>
        <dbReference type="SAM" id="MobiDB-lite"/>
    </source>
</evidence>
<feature type="transmembrane region" description="Helical" evidence="2">
    <location>
        <begin position="32"/>
        <end position="52"/>
    </location>
</feature>
<sequence>MAVYKHNPNPNRFVRTMRHIYNPIGFQKGYNFILFFIFGGALLGFCLARASYMNVNQNFIPAAGPGESYWYKQDWYNIGIHIHLLTCIPAGLLAPFQFLPVIRHKLLLFHRLNGYLIILLILITNIGALMIARRAFSGTLATQSGVGLLAILTTTSTILAYINIKRLQIEQHRAWMLRTWSYMGTIITTRIIMIISTQIITRIGSYYIAMPCKQIEAMGGDIEHYLTCSASEEAWTVVHADFAATNGIQEIAATFQLTFGMSIWLSIALHAVGVELYLHLTKAETERLRRVSYERQVERGMRRPGSAGLTTDRFGDEEEWVPPVKKVAGTMGDEDKLGVNVVDDDSSSGISKPPSALGWDRS</sequence>
<feature type="transmembrane region" description="Helical" evidence="2">
    <location>
        <begin position="182"/>
        <end position="201"/>
    </location>
</feature>
<dbReference type="AlphaFoldDB" id="A0A8H6RNA0"/>
<accession>A0A8H6RNA0</accession>
<dbReference type="EMBL" id="JABCIY010000064">
    <property type="protein sequence ID" value="KAF7194141.1"/>
    <property type="molecule type" value="Genomic_DNA"/>
</dbReference>
<keyword evidence="4" id="KW-1185">Reference proteome</keyword>
<feature type="transmembrane region" description="Helical" evidence="2">
    <location>
        <begin position="144"/>
        <end position="162"/>
    </location>
</feature>
<comment type="caution">
    <text evidence="3">The sequence shown here is derived from an EMBL/GenBank/DDBJ whole genome shotgun (WGS) entry which is preliminary data.</text>
</comment>
<feature type="region of interest" description="Disordered" evidence="1">
    <location>
        <begin position="327"/>
        <end position="362"/>
    </location>
</feature>
<feature type="transmembrane region" description="Helical" evidence="2">
    <location>
        <begin position="114"/>
        <end position="132"/>
    </location>
</feature>
<dbReference type="Proteomes" id="UP000660729">
    <property type="component" value="Unassembled WGS sequence"/>
</dbReference>
<protein>
    <recommendedName>
        <fullName evidence="5">Microtubule associated protein</fullName>
    </recommendedName>
</protein>
<gene>
    <name evidence="3" type="ORF">HII31_04497</name>
</gene>
<keyword evidence="2" id="KW-0812">Transmembrane</keyword>
<evidence type="ECO:0000256" key="2">
    <source>
        <dbReference type="SAM" id="Phobius"/>
    </source>
</evidence>
<keyword evidence="2" id="KW-0472">Membrane</keyword>
<dbReference type="Pfam" id="PF10067">
    <property type="entry name" value="DUF2306"/>
    <property type="match status" value="1"/>
</dbReference>
<evidence type="ECO:0000313" key="3">
    <source>
        <dbReference type="EMBL" id="KAF7194141.1"/>
    </source>
</evidence>
<feature type="transmembrane region" description="Helical" evidence="2">
    <location>
        <begin position="78"/>
        <end position="102"/>
    </location>
</feature>
<proteinExistence type="predicted"/>
<reference evidence="3" key="1">
    <citation type="submission" date="2020-04" db="EMBL/GenBank/DDBJ databases">
        <title>Draft genome resource of the tomato pathogen Pseudocercospora fuligena.</title>
        <authorList>
            <person name="Zaccaron A."/>
        </authorList>
    </citation>
    <scope>NUCLEOTIDE SEQUENCE</scope>
    <source>
        <strain evidence="3">PF001</strain>
    </source>
</reference>
<dbReference type="OrthoDB" id="193478at2759"/>
<dbReference type="InterPro" id="IPR018750">
    <property type="entry name" value="DUF2306_membrane"/>
</dbReference>
<name>A0A8H6RNA0_9PEZI</name>
<feature type="transmembrane region" description="Helical" evidence="2">
    <location>
        <begin position="261"/>
        <end position="280"/>
    </location>
</feature>